<organism evidence="2 3">
    <name type="scientific">Trifolium medium</name>
    <dbReference type="NCBI Taxonomy" id="97028"/>
    <lineage>
        <taxon>Eukaryota</taxon>
        <taxon>Viridiplantae</taxon>
        <taxon>Streptophyta</taxon>
        <taxon>Embryophyta</taxon>
        <taxon>Tracheophyta</taxon>
        <taxon>Spermatophyta</taxon>
        <taxon>Magnoliopsida</taxon>
        <taxon>eudicotyledons</taxon>
        <taxon>Gunneridae</taxon>
        <taxon>Pentapetalae</taxon>
        <taxon>rosids</taxon>
        <taxon>fabids</taxon>
        <taxon>Fabales</taxon>
        <taxon>Fabaceae</taxon>
        <taxon>Papilionoideae</taxon>
        <taxon>50 kb inversion clade</taxon>
        <taxon>NPAAA clade</taxon>
        <taxon>Hologalegina</taxon>
        <taxon>IRL clade</taxon>
        <taxon>Trifolieae</taxon>
        <taxon>Trifolium</taxon>
    </lineage>
</organism>
<feature type="non-terminal residue" evidence="2">
    <location>
        <position position="50"/>
    </location>
</feature>
<name>A0A392T7P9_9FABA</name>
<dbReference type="Proteomes" id="UP000265520">
    <property type="component" value="Unassembled WGS sequence"/>
</dbReference>
<keyword evidence="3" id="KW-1185">Reference proteome</keyword>
<reference evidence="2 3" key="1">
    <citation type="journal article" date="2018" name="Front. Plant Sci.">
        <title>Red Clover (Trifolium pratense) and Zigzag Clover (T. medium) - A Picture of Genomic Similarities and Differences.</title>
        <authorList>
            <person name="Dluhosova J."/>
            <person name="Istvanek J."/>
            <person name="Nedelnik J."/>
            <person name="Repkova J."/>
        </authorList>
    </citation>
    <scope>NUCLEOTIDE SEQUENCE [LARGE SCALE GENOMIC DNA]</scope>
    <source>
        <strain evidence="3">cv. 10/8</strain>
        <tissue evidence="2">Leaf</tissue>
    </source>
</reference>
<proteinExistence type="predicted"/>
<dbReference type="AlphaFoldDB" id="A0A392T7P9"/>
<accession>A0A392T7P9</accession>
<comment type="caution">
    <text evidence="2">The sequence shown here is derived from an EMBL/GenBank/DDBJ whole genome shotgun (WGS) entry which is preliminary data.</text>
</comment>
<protein>
    <submittedName>
        <fullName evidence="2">Uncharacterized protein</fullName>
    </submittedName>
</protein>
<evidence type="ECO:0000313" key="3">
    <source>
        <dbReference type="Proteomes" id="UP000265520"/>
    </source>
</evidence>
<feature type="region of interest" description="Disordered" evidence="1">
    <location>
        <begin position="1"/>
        <end position="50"/>
    </location>
</feature>
<dbReference type="EMBL" id="LXQA010513746">
    <property type="protein sequence ID" value="MCI56534.1"/>
    <property type="molecule type" value="Genomic_DNA"/>
</dbReference>
<evidence type="ECO:0000313" key="2">
    <source>
        <dbReference type="EMBL" id="MCI56534.1"/>
    </source>
</evidence>
<evidence type="ECO:0000256" key="1">
    <source>
        <dbReference type="SAM" id="MobiDB-lite"/>
    </source>
</evidence>
<feature type="non-terminal residue" evidence="2">
    <location>
        <position position="1"/>
    </location>
</feature>
<sequence>HAEFLQRQAEQDEELVSAVHEEEQQAVPADEQPVVQQSWPGGPIDTSLLT</sequence>